<feature type="repeat" description="ANK" evidence="3">
    <location>
        <begin position="45"/>
        <end position="77"/>
    </location>
</feature>
<dbReference type="Pfam" id="PF12796">
    <property type="entry name" value="Ank_2"/>
    <property type="match status" value="2"/>
</dbReference>
<feature type="repeat" description="ANK" evidence="3">
    <location>
        <begin position="78"/>
        <end position="104"/>
    </location>
</feature>
<dbReference type="PRINTS" id="PR01415">
    <property type="entry name" value="ANKYRIN"/>
</dbReference>
<feature type="repeat" description="ANK" evidence="3">
    <location>
        <begin position="173"/>
        <end position="205"/>
    </location>
</feature>
<dbReference type="PROSITE" id="PS50297">
    <property type="entry name" value="ANK_REP_REGION"/>
    <property type="match status" value="6"/>
</dbReference>
<comment type="caution">
    <text evidence="5">The sequence shown here is derived from an EMBL/GenBank/DDBJ whole genome shotgun (WGS) entry which is preliminary data.</text>
</comment>
<dbReference type="SMART" id="SM00248">
    <property type="entry name" value="ANK"/>
    <property type="match status" value="8"/>
</dbReference>
<evidence type="ECO:0000256" key="2">
    <source>
        <dbReference type="ARBA" id="ARBA00023043"/>
    </source>
</evidence>
<dbReference type="InterPro" id="IPR036770">
    <property type="entry name" value="Ankyrin_rpt-contain_sf"/>
</dbReference>
<dbReference type="Pfam" id="PF00023">
    <property type="entry name" value="Ank"/>
    <property type="match status" value="2"/>
</dbReference>
<dbReference type="Proteomes" id="UP000663852">
    <property type="component" value="Unassembled WGS sequence"/>
</dbReference>
<dbReference type="PROSITE" id="PS50088">
    <property type="entry name" value="ANK_REPEAT"/>
    <property type="match status" value="7"/>
</dbReference>
<dbReference type="OrthoDB" id="6084525at2759"/>
<dbReference type="EMBL" id="CAJNOJ010000202">
    <property type="protein sequence ID" value="CAF1282829.1"/>
    <property type="molecule type" value="Genomic_DNA"/>
</dbReference>
<feature type="repeat" description="ANK" evidence="3">
    <location>
        <begin position="309"/>
        <end position="342"/>
    </location>
</feature>
<keyword evidence="1" id="KW-0677">Repeat</keyword>
<keyword evidence="2 3" id="KW-0040">ANK repeat</keyword>
<proteinExistence type="predicted"/>
<dbReference type="PANTHER" id="PTHR24198">
    <property type="entry name" value="ANKYRIN REPEAT AND PROTEIN KINASE DOMAIN-CONTAINING PROTEIN"/>
    <property type="match status" value="1"/>
</dbReference>
<organism evidence="5 7">
    <name type="scientific">Adineta ricciae</name>
    <name type="common">Rotifer</name>
    <dbReference type="NCBI Taxonomy" id="249248"/>
    <lineage>
        <taxon>Eukaryota</taxon>
        <taxon>Metazoa</taxon>
        <taxon>Spiralia</taxon>
        <taxon>Gnathifera</taxon>
        <taxon>Rotifera</taxon>
        <taxon>Eurotatoria</taxon>
        <taxon>Bdelloidea</taxon>
        <taxon>Adinetida</taxon>
        <taxon>Adinetidae</taxon>
        <taxon>Adineta</taxon>
    </lineage>
</organism>
<protein>
    <submittedName>
        <fullName evidence="5">Uncharacterized protein</fullName>
    </submittedName>
</protein>
<dbReference type="AlphaFoldDB" id="A0A815CNZ6"/>
<dbReference type="Proteomes" id="UP000663828">
    <property type="component" value="Unassembled WGS sequence"/>
</dbReference>
<feature type="repeat" description="ANK" evidence="3">
    <location>
        <begin position="276"/>
        <end position="308"/>
    </location>
</feature>
<dbReference type="EMBL" id="CAJNOR010000486">
    <property type="protein sequence ID" value="CAF0928392.1"/>
    <property type="molecule type" value="Genomic_DNA"/>
</dbReference>
<evidence type="ECO:0000313" key="5">
    <source>
        <dbReference type="EMBL" id="CAF1282829.1"/>
    </source>
</evidence>
<name>A0A815CNZ6_ADIRI</name>
<sequence length="370" mass="40874">MLLKSARPNINRNESMKYIEAVRKNDLGTVEKYIQSHGDLNYPVTPQGAIHCAVYYEYIDMLKLLLKAGINVNQADEDGDTALHYAIGQTKNIECIKLLLQYGACPFLMHYSRAKLTPLDLAKRVNQNEIIEILNESIDLTKRLCKAAEGGNVELVENLLATTNANPNGMSEEFVNSLHEACLAGHLPIVKLLLQSNVNINGKTASESTRYNTPLHCAAVKGHLDVAQYLVENGAEKDAANSNRHTPLLCAVIMEKVNVAEYLIKAGCDIHSRDSVGKTALHWAAFYGLNNIILLLLEHGADVNAIADLGLPPLHCAIRQPFQADTIKLLIEKGANVNIRNEMNLTILDYVHNHSPNDTELIQLITSLSR</sequence>
<feature type="repeat" description="ANK" evidence="3">
    <location>
        <begin position="243"/>
        <end position="275"/>
    </location>
</feature>
<evidence type="ECO:0000313" key="6">
    <source>
        <dbReference type="Proteomes" id="UP000663828"/>
    </source>
</evidence>
<gene>
    <name evidence="5" type="ORF">EDS130_LOCUS29652</name>
    <name evidence="4" type="ORF">XAT740_LOCUS9434</name>
</gene>
<feature type="repeat" description="ANK" evidence="3">
    <location>
        <begin position="210"/>
        <end position="242"/>
    </location>
</feature>
<evidence type="ECO:0000256" key="1">
    <source>
        <dbReference type="ARBA" id="ARBA00022737"/>
    </source>
</evidence>
<evidence type="ECO:0000313" key="4">
    <source>
        <dbReference type="EMBL" id="CAF0928392.1"/>
    </source>
</evidence>
<evidence type="ECO:0000256" key="3">
    <source>
        <dbReference type="PROSITE-ProRule" id="PRU00023"/>
    </source>
</evidence>
<reference evidence="5" key="1">
    <citation type="submission" date="2021-02" db="EMBL/GenBank/DDBJ databases">
        <authorList>
            <person name="Nowell W R."/>
        </authorList>
    </citation>
    <scope>NUCLEOTIDE SEQUENCE</scope>
</reference>
<dbReference type="PANTHER" id="PTHR24198:SF165">
    <property type="entry name" value="ANKYRIN REPEAT-CONTAINING PROTEIN-RELATED"/>
    <property type="match status" value="1"/>
</dbReference>
<dbReference type="Gene3D" id="1.25.40.20">
    <property type="entry name" value="Ankyrin repeat-containing domain"/>
    <property type="match status" value="3"/>
</dbReference>
<keyword evidence="6" id="KW-1185">Reference proteome</keyword>
<accession>A0A815CNZ6</accession>
<dbReference type="SUPFAM" id="SSF48403">
    <property type="entry name" value="Ankyrin repeat"/>
    <property type="match status" value="2"/>
</dbReference>
<evidence type="ECO:0000313" key="7">
    <source>
        <dbReference type="Proteomes" id="UP000663852"/>
    </source>
</evidence>
<dbReference type="InterPro" id="IPR002110">
    <property type="entry name" value="Ankyrin_rpt"/>
</dbReference>